<dbReference type="Proteomes" id="UP000256269">
    <property type="component" value="Unassembled WGS sequence"/>
</dbReference>
<feature type="domain" description="DUF5753" evidence="1">
    <location>
        <begin position="18"/>
        <end position="210"/>
    </location>
</feature>
<name>A0A3E0GYH4_9PSEU</name>
<dbReference type="Pfam" id="PF19054">
    <property type="entry name" value="DUF5753"/>
    <property type="match status" value="1"/>
</dbReference>
<comment type="caution">
    <text evidence="2">The sequence shown here is derived from an EMBL/GenBank/DDBJ whole genome shotgun (WGS) entry which is preliminary data.</text>
</comment>
<evidence type="ECO:0000313" key="2">
    <source>
        <dbReference type="EMBL" id="REH31102.1"/>
    </source>
</evidence>
<dbReference type="InterPro" id="IPR043917">
    <property type="entry name" value="DUF5753"/>
</dbReference>
<dbReference type="OrthoDB" id="9854092at2"/>
<dbReference type="EMBL" id="QUNO01000022">
    <property type="protein sequence ID" value="REH31102.1"/>
    <property type="molecule type" value="Genomic_DNA"/>
</dbReference>
<dbReference type="AlphaFoldDB" id="A0A3E0GYH4"/>
<protein>
    <recommendedName>
        <fullName evidence="1">DUF5753 domain-containing protein</fullName>
    </recommendedName>
</protein>
<proteinExistence type="predicted"/>
<evidence type="ECO:0000313" key="3">
    <source>
        <dbReference type="Proteomes" id="UP000256269"/>
    </source>
</evidence>
<organism evidence="2 3">
    <name type="scientific">Kutzneria buriramensis</name>
    <dbReference type="NCBI Taxonomy" id="1045776"/>
    <lineage>
        <taxon>Bacteria</taxon>
        <taxon>Bacillati</taxon>
        <taxon>Actinomycetota</taxon>
        <taxon>Actinomycetes</taxon>
        <taxon>Pseudonocardiales</taxon>
        <taxon>Pseudonocardiaceae</taxon>
        <taxon>Kutzneria</taxon>
    </lineage>
</organism>
<accession>A0A3E0GYH4</accession>
<reference evidence="2 3" key="1">
    <citation type="submission" date="2018-08" db="EMBL/GenBank/DDBJ databases">
        <title>Genomic Encyclopedia of Archaeal and Bacterial Type Strains, Phase II (KMG-II): from individual species to whole genera.</title>
        <authorList>
            <person name="Goeker M."/>
        </authorList>
    </citation>
    <scope>NUCLEOTIDE SEQUENCE [LARGE SCALE GENOMIC DNA]</scope>
    <source>
        <strain evidence="2 3">DSM 45791</strain>
    </source>
</reference>
<keyword evidence="3" id="KW-1185">Reference proteome</keyword>
<gene>
    <name evidence="2" type="ORF">BCF44_122125</name>
</gene>
<sequence length="217" mass="24395">MLTDTVDLFAGTPAYTHRLIAAEHKARTVRRYHSMRLPGALHCPALAGAQHAKATKKKPLPFGADVALAQRDYRRRALRSSALHSNQILIYEEALHRIRRAYGIDLMWRQLDFLTDAIEGHMQWCDETTEIRLVPREASADSMPSELTILTFDDTAGEQDFVYFELDFGPHGVHHALYLTSQDALDEAGANLDELAAHALDYDGTLALVETIRDSLR</sequence>
<evidence type="ECO:0000259" key="1">
    <source>
        <dbReference type="Pfam" id="PF19054"/>
    </source>
</evidence>
<dbReference type="RefSeq" id="WP_116180916.1">
    <property type="nucleotide sequence ID" value="NZ_CP144376.1"/>
</dbReference>